<keyword evidence="4 6" id="KW-0862">Zinc</keyword>
<evidence type="ECO:0000256" key="4">
    <source>
        <dbReference type="ARBA" id="ARBA00022833"/>
    </source>
</evidence>
<sequence>MTSPSPFRASGFFQQSFRCGSQYRYTRYASTKNMFQRWAASPYFYHQVGGIALIGGGFYTYNLETVPVSGRRRFNFISPEMEESVSKGQYAQILHKYRGRILPPHAPQVRKVRQILNRLIPASGLQDLKWEVFVIQSDEQNAFVIPGVVRGKVFVFTGILPLCADDDGIAAVLGHEIAHNVAHHTAEKLSRYNILTFLAVAAAFYLGIGDSIVRAAVQLAFELPNGRAQESEADYIGLLMMSQSCYDPQGAISFWGRMVKAEKGAPPEFMSTHPSSSHRVARLTEWLPEAERKRNQSGCGGNLDHVLHESASEGHWINESMKK</sequence>
<keyword evidence="9" id="KW-1185">Reference proteome</keyword>
<dbReference type="STRING" id="50376.A0A517LGI2"/>
<dbReference type="GO" id="GO:0034982">
    <property type="term" value="P:mitochondrial protein processing"/>
    <property type="evidence" value="ECO:0007669"/>
    <property type="project" value="TreeGrafter"/>
</dbReference>
<reference evidence="8 9" key="1">
    <citation type="submission" date="2019-07" db="EMBL/GenBank/DDBJ databases">
        <title>Finished genome of Venturia effusa.</title>
        <authorList>
            <person name="Young C.A."/>
            <person name="Cox M.P."/>
            <person name="Ganley A.R.D."/>
            <person name="David W.J."/>
        </authorList>
    </citation>
    <scope>NUCLEOTIDE SEQUENCE [LARGE SCALE GENOMIC DNA]</scope>
    <source>
        <strain evidence="9">albino</strain>
    </source>
</reference>
<evidence type="ECO:0000256" key="5">
    <source>
        <dbReference type="ARBA" id="ARBA00023049"/>
    </source>
</evidence>
<evidence type="ECO:0000256" key="1">
    <source>
        <dbReference type="ARBA" id="ARBA00022670"/>
    </source>
</evidence>
<dbReference type="InterPro" id="IPR051156">
    <property type="entry name" value="Mito/Outer_Membr_Metalloprot"/>
</dbReference>
<protein>
    <recommendedName>
        <fullName evidence="7">Peptidase M48 domain-containing protein</fullName>
    </recommendedName>
</protein>
<comment type="similarity">
    <text evidence="6">Belongs to the peptidase M48 family.</text>
</comment>
<evidence type="ECO:0000313" key="8">
    <source>
        <dbReference type="EMBL" id="QDS74686.1"/>
    </source>
</evidence>
<organism evidence="8 9">
    <name type="scientific">Venturia effusa</name>
    <dbReference type="NCBI Taxonomy" id="50376"/>
    <lineage>
        <taxon>Eukaryota</taxon>
        <taxon>Fungi</taxon>
        <taxon>Dikarya</taxon>
        <taxon>Ascomycota</taxon>
        <taxon>Pezizomycotina</taxon>
        <taxon>Dothideomycetes</taxon>
        <taxon>Pleosporomycetidae</taxon>
        <taxon>Venturiales</taxon>
        <taxon>Venturiaceae</taxon>
        <taxon>Venturia</taxon>
    </lineage>
</organism>
<dbReference type="CDD" id="cd07331">
    <property type="entry name" value="M48C_Oma1_like"/>
    <property type="match status" value="1"/>
</dbReference>
<dbReference type="GO" id="GO:0046872">
    <property type="term" value="F:metal ion binding"/>
    <property type="evidence" value="ECO:0007669"/>
    <property type="project" value="UniProtKB-KW"/>
</dbReference>
<dbReference type="Proteomes" id="UP000316270">
    <property type="component" value="Chromosome 12"/>
</dbReference>
<dbReference type="InterPro" id="IPR001915">
    <property type="entry name" value="Peptidase_M48"/>
</dbReference>
<keyword evidence="1 6" id="KW-0645">Protease</keyword>
<dbReference type="Pfam" id="PF01435">
    <property type="entry name" value="Peptidase_M48"/>
    <property type="match status" value="1"/>
</dbReference>
<dbReference type="PANTHER" id="PTHR22726">
    <property type="entry name" value="METALLOENDOPEPTIDASE OMA1"/>
    <property type="match status" value="1"/>
</dbReference>
<dbReference type="OrthoDB" id="7464992at2759"/>
<dbReference type="Gene3D" id="3.30.2010.10">
    <property type="entry name" value="Metalloproteases ('zincins'), catalytic domain"/>
    <property type="match status" value="1"/>
</dbReference>
<keyword evidence="3 6" id="KW-0378">Hydrolase</keyword>
<keyword evidence="2" id="KW-0479">Metal-binding</keyword>
<evidence type="ECO:0000256" key="6">
    <source>
        <dbReference type="RuleBase" id="RU003983"/>
    </source>
</evidence>
<evidence type="ECO:0000313" key="9">
    <source>
        <dbReference type="Proteomes" id="UP000316270"/>
    </source>
</evidence>
<comment type="cofactor">
    <cofactor evidence="6">
        <name>Zn(2+)</name>
        <dbReference type="ChEBI" id="CHEBI:29105"/>
    </cofactor>
    <text evidence="6">Binds 1 zinc ion per subunit.</text>
</comment>
<dbReference type="GO" id="GO:0006515">
    <property type="term" value="P:protein quality control for misfolded or incompletely synthesized proteins"/>
    <property type="evidence" value="ECO:0007669"/>
    <property type="project" value="TreeGrafter"/>
</dbReference>
<dbReference type="AlphaFoldDB" id="A0A517LGI2"/>
<dbReference type="GO" id="GO:0004222">
    <property type="term" value="F:metalloendopeptidase activity"/>
    <property type="evidence" value="ECO:0007669"/>
    <property type="project" value="InterPro"/>
</dbReference>
<feature type="domain" description="Peptidase M48" evidence="7">
    <location>
        <begin position="110"/>
        <end position="286"/>
    </location>
</feature>
<gene>
    <name evidence="8" type="ORF">FKW77_000295</name>
</gene>
<keyword evidence="5 6" id="KW-0482">Metalloprotease</keyword>
<dbReference type="EMBL" id="CP042196">
    <property type="protein sequence ID" value="QDS74686.1"/>
    <property type="molecule type" value="Genomic_DNA"/>
</dbReference>
<evidence type="ECO:0000256" key="3">
    <source>
        <dbReference type="ARBA" id="ARBA00022801"/>
    </source>
</evidence>
<evidence type="ECO:0000256" key="2">
    <source>
        <dbReference type="ARBA" id="ARBA00022723"/>
    </source>
</evidence>
<accession>A0A517LGI2</accession>
<evidence type="ECO:0000259" key="7">
    <source>
        <dbReference type="Pfam" id="PF01435"/>
    </source>
</evidence>
<dbReference type="GO" id="GO:0005743">
    <property type="term" value="C:mitochondrial inner membrane"/>
    <property type="evidence" value="ECO:0007669"/>
    <property type="project" value="TreeGrafter"/>
</dbReference>
<dbReference type="PANTHER" id="PTHR22726:SF1">
    <property type="entry name" value="METALLOENDOPEPTIDASE OMA1, MITOCHONDRIAL"/>
    <property type="match status" value="1"/>
</dbReference>
<name>A0A517LGI2_9PEZI</name>
<proteinExistence type="inferred from homology"/>